<reference evidence="2" key="1">
    <citation type="submission" date="2018-04" db="EMBL/GenBank/DDBJ databases">
        <title>Complete genome of Antarctic heterotrophic bacterium Hymenobacter nivis.</title>
        <authorList>
            <person name="Terashima M."/>
        </authorList>
    </citation>
    <scope>NUCLEOTIDE SEQUENCE [LARGE SCALE GENOMIC DNA]</scope>
    <source>
        <strain evidence="2">NBRC 111535</strain>
    </source>
</reference>
<evidence type="ECO:0000313" key="1">
    <source>
        <dbReference type="EMBL" id="AWM31553.1"/>
    </source>
</evidence>
<keyword evidence="2" id="KW-1185">Reference proteome</keyword>
<accession>A0A2Z3GDL6</accession>
<organism evidence="1 2">
    <name type="scientific">Hymenobacter nivis</name>
    <dbReference type="NCBI Taxonomy" id="1850093"/>
    <lineage>
        <taxon>Bacteria</taxon>
        <taxon>Pseudomonadati</taxon>
        <taxon>Bacteroidota</taxon>
        <taxon>Cytophagia</taxon>
        <taxon>Cytophagales</taxon>
        <taxon>Hymenobacteraceae</taxon>
        <taxon>Hymenobacter</taxon>
    </lineage>
</organism>
<dbReference type="AlphaFoldDB" id="A0A2Z3GDL6"/>
<gene>
    <name evidence="1" type="ORF">DDQ68_01355</name>
</gene>
<evidence type="ECO:0000313" key="2">
    <source>
        <dbReference type="Proteomes" id="UP000245999"/>
    </source>
</evidence>
<dbReference type="Proteomes" id="UP000245999">
    <property type="component" value="Chromosome"/>
</dbReference>
<proteinExistence type="predicted"/>
<protein>
    <submittedName>
        <fullName evidence="1">Uncharacterized protein</fullName>
    </submittedName>
</protein>
<dbReference type="OrthoDB" id="9764377at2"/>
<dbReference type="KEGG" id="hnv:DDQ68_01355"/>
<sequence length="71" mass="7726">MTISQPFQAAQLPSPDRVPRKEAYEMADWGHLVIDTFRVPAGKTSIRLKALKIAGSSAAEIDGLRLSFVGN</sequence>
<name>A0A2Z3GDL6_9BACT</name>
<dbReference type="EMBL" id="CP029145">
    <property type="protein sequence ID" value="AWM31553.1"/>
    <property type="molecule type" value="Genomic_DNA"/>
</dbReference>